<evidence type="ECO:0000256" key="1">
    <source>
        <dbReference type="ARBA" id="ARBA00004685"/>
    </source>
</evidence>
<evidence type="ECO:0000313" key="3">
    <source>
        <dbReference type="EMBL" id="EJD36503.1"/>
    </source>
</evidence>
<comment type="similarity">
    <text evidence="2">Belongs to the ustYa family.</text>
</comment>
<organism evidence="3 4">
    <name type="scientific">Auricularia subglabra (strain TFB-10046 / SS5)</name>
    <name type="common">White-rot fungus</name>
    <name type="synonym">Auricularia delicata (strain TFB10046)</name>
    <dbReference type="NCBI Taxonomy" id="717982"/>
    <lineage>
        <taxon>Eukaryota</taxon>
        <taxon>Fungi</taxon>
        <taxon>Dikarya</taxon>
        <taxon>Basidiomycota</taxon>
        <taxon>Agaricomycotina</taxon>
        <taxon>Agaricomycetes</taxon>
        <taxon>Auriculariales</taxon>
        <taxon>Auriculariaceae</taxon>
        <taxon>Auricularia</taxon>
    </lineage>
</organism>
<dbReference type="AlphaFoldDB" id="J0CYV3"/>
<dbReference type="KEGG" id="adl:AURDEDRAFT_74167"/>
<dbReference type="InterPro" id="IPR021765">
    <property type="entry name" value="UstYa-like"/>
</dbReference>
<protein>
    <submittedName>
        <fullName evidence="3">Uncharacterized protein</fullName>
    </submittedName>
</protein>
<reference evidence="4" key="1">
    <citation type="journal article" date="2012" name="Science">
        <title>The Paleozoic origin of enzymatic lignin decomposition reconstructed from 31 fungal genomes.</title>
        <authorList>
            <person name="Floudas D."/>
            <person name="Binder M."/>
            <person name="Riley R."/>
            <person name="Barry K."/>
            <person name="Blanchette R.A."/>
            <person name="Henrissat B."/>
            <person name="Martinez A.T."/>
            <person name="Otillar R."/>
            <person name="Spatafora J.W."/>
            <person name="Yadav J.S."/>
            <person name="Aerts A."/>
            <person name="Benoit I."/>
            <person name="Boyd A."/>
            <person name="Carlson A."/>
            <person name="Copeland A."/>
            <person name="Coutinho P.M."/>
            <person name="de Vries R.P."/>
            <person name="Ferreira P."/>
            <person name="Findley K."/>
            <person name="Foster B."/>
            <person name="Gaskell J."/>
            <person name="Glotzer D."/>
            <person name="Gorecki P."/>
            <person name="Heitman J."/>
            <person name="Hesse C."/>
            <person name="Hori C."/>
            <person name="Igarashi K."/>
            <person name="Jurgens J.A."/>
            <person name="Kallen N."/>
            <person name="Kersten P."/>
            <person name="Kohler A."/>
            <person name="Kuees U."/>
            <person name="Kumar T.K.A."/>
            <person name="Kuo A."/>
            <person name="LaButti K."/>
            <person name="Larrondo L.F."/>
            <person name="Lindquist E."/>
            <person name="Ling A."/>
            <person name="Lombard V."/>
            <person name="Lucas S."/>
            <person name="Lundell T."/>
            <person name="Martin R."/>
            <person name="McLaughlin D.J."/>
            <person name="Morgenstern I."/>
            <person name="Morin E."/>
            <person name="Murat C."/>
            <person name="Nagy L.G."/>
            <person name="Nolan M."/>
            <person name="Ohm R.A."/>
            <person name="Patyshakuliyeva A."/>
            <person name="Rokas A."/>
            <person name="Ruiz-Duenas F.J."/>
            <person name="Sabat G."/>
            <person name="Salamov A."/>
            <person name="Samejima M."/>
            <person name="Schmutz J."/>
            <person name="Slot J.C."/>
            <person name="St John F."/>
            <person name="Stenlid J."/>
            <person name="Sun H."/>
            <person name="Sun S."/>
            <person name="Syed K."/>
            <person name="Tsang A."/>
            <person name="Wiebenga A."/>
            <person name="Young D."/>
            <person name="Pisabarro A."/>
            <person name="Eastwood D.C."/>
            <person name="Martin F."/>
            <person name="Cullen D."/>
            <person name="Grigoriev I.V."/>
            <person name="Hibbett D.S."/>
        </authorList>
    </citation>
    <scope>NUCLEOTIDE SEQUENCE [LARGE SCALE GENOMIC DNA]</scope>
    <source>
        <strain evidence="4">TFB10046</strain>
    </source>
</reference>
<dbReference type="GO" id="GO:0043386">
    <property type="term" value="P:mycotoxin biosynthetic process"/>
    <property type="evidence" value="ECO:0007669"/>
    <property type="project" value="InterPro"/>
</dbReference>
<dbReference type="InParanoid" id="J0CYV3"/>
<dbReference type="EMBL" id="JH687860">
    <property type="protein sequence ID" value="EJD36503.1"/>
    <property type="molecule type" value="Genomic_DNA"/>
</dbReference>
<keyword evidence="4" id="KW-1185">Reference proteome</keyword>
<dbReference type="Proteomes" id="UP000006514">
    <property type="component" value="Unassembled WGS sequence"/>
</dbReference>
<dbReference type="PANTHER" id="PTHR33365">
    <property type="entry name" value="YALI0B05434P"/>
    <property type="match status" value="1"/>
</dbReference>
<sequence>SVGHGTHCLSRVHRALFPSSSPEKISIWHSQHCLNYIRQIILCSADTTLEPVNALHSGTSGTHVCRDWKQVIDRVVQMNQDWAVSNPFAEHP</sequence>
<name>J0CYV3_AURST</name>
<proteinExistence type="inferred from homology"/>
<accession>J0CYV3</accession>
<dbReference type="Pfam" id="PF11807">
    <property type="entry name" value="UstYa"/>
    <property type="match status" value="1"/>
</dbReference>
<dbReference type="OrthoDB" id="3687641at2759"/>
<gene>
    <name evidence="3" type="ORF">AURDEDRAFT_74167</name>
</gene>
<feature type="non-terminal residue" evidence="3">
    <location>
        <position position="1"/>
    </location>
</feature>
<evidence type="ECO:0000256" key="2">
    <source>
        <dbReference type="ARBA" id="ARBA00035112"/>
    </source>
</evidence>
<evidence type="ECO:0000313" key="4">
    <source>
        <dbReference type="Proteomes" id="UP000006514"/>
    </source>
</evidence>
<dbReference type="PANTHER" id="PTHR33365:SF4">
    <property type="entry name" value="CYCLOCHLOROTINE BIOSYNTHESIS PROTEIN O"/>
    <property type="match status" value="1"/>
</dbReference>
<comment type="pathway">
    <text evidence="1">Mycotoxin biosynthesis.</text>
</comment>